<feature type="region of interest" description="Disordered" evidence="1">
    <location>
        <begin position="190"/>
        <end position="465"/>
    </location>
</feature>
<feature type="region of interest" description="Disordered" evidence="1">
    <location>
        <begin position="499"/>
        <end position="540"/>
    </location>
</feature>
<accession>A0A1Y1HNC8</accession>
<feature type="compositionally biased region" description="Gly residues" evidence="1">
    <location>
        <begin position="415"/>
        <end position="440"/>
    </location>
</feature>
<feature type="compositionally biased region" description="Pro residues" evidence="1">
    <location>
        <begin position="231"/>
        <end position="247"/>
    </location>
</feature>
<feature type="compositionally biased region" description="Gly residues" evidence="1">
    <location>
        <begin position="382"/>
        <end position="406"/>
    </location>
</feature>
<evidence type="ECO:0000313" key="3">
    <source>
        <dbReference type="Proteomes" id="UP000054558"/>
    </source>
</evidence>
<feature type="compositionally biased region" description="Low complexity" evidence="1">
    <location>
        <begin position="345"/>
        <end position="359"/>
    </location>
</feature>
<dbReference type="OMA" id="PYVPHFA"/>
<organism evidence="2 3">
    <name type="scientific">Klebsormidium nitens</name>
    <name type="common">Green alga</name>
    <name type="synonym">Ulothrix nitens</name>
    <dbReference type="NCBI Taxonomy" id="105231"/>
    <lineage>
        <taxon>Eukaryota</taxon>
        <taxon>Viridiplantae</taxon>
        <taxon>Streptophyta</taxon>
        <taxon>Klebsormidiophyceae</taxon>
        <taxon>Klebsormidiales</taxon>
        <taxon>Klebsormidiaceae</taxon>
        <taxon>Klebsormidium</taxon>
    </lineage>
</organism>
<dbReference type="STRING" id="105231.A0A1Y1HNC8"/>
<feature type="compositionally biased region" description="Gly residues" evidence="1">
    <location>
        <begin position="360"/>
        <end position="375"/>
    </location>
</feature>
<keyword evidence="3" id="KW-1185">Reference proteome</keyword>
<reference evidence="2 3" key="1">
    <citation type="journal article" date="2014" name="Nat. Commun.">
        <title>Klebsormidium flaccidum genome reveals primary factors for plant terrestrial adaptation.</title>
        <authorList>
            <person name="Hori K."/>
            <person name="Maruyama F."/>
            <person name="Fujisawa T."/>
            <person name="Togashi T."/>
            <person name="Yamamoto N."/>
            <person name="Seo M."/>
            <person name="Sato S."/>
            <person name="Yamada T."/>
            <person name="Mori H."/>
            <person name="Tajima N."/>
            <person name="Moriyama T."/>
            <person name="Ikeuchi M."/>
            <person name="Watanabe M."/>
            <person name="Wada H."/>
            <person name="Kobayashi K."/>
            <person name="Saito M."/>
            <person name="Masuda T."/>
            <person name="Sasaki-Sekimoto Y."/>
            <person name="Mashiguchi K."/>
            <person name="Awai K."/>
            <person name="Shimojima M."/>
            <person name="Masuda S."/>
            <person name="Iwai M."/>
            <person name="Nobusawa T."/>
            <person name="Narise T."/>
            <person name="Kondo S."/>
            <person name="Saito H."/>
            <person name="Sato R."/>
            <person name="Murakawa M."/>
            <person name="Ihara Y."/>
            <person name="Oshima-Yamada Y."/>
            <person name="Ohtaka K."/>
            <person name="Satoh M."/>
            <person name="Sonobe K."/>
            <person name="Ishii M."/>
            <person name="Ohtani R."/>
            <person name="Kanamori-Sato M."/>
            <person name="Honoki R."/>
            <person name="Miyazaki D."/>
            <person name="Mochizuki H."/>
            <person name="Umetsu J."/>
            <person name="Higashi K."/>
            <person name="Shibata D."/>
            <person name="Kamiya Y."/>
            <person name="Sato N."/>
            <person name="Nakamura Y."/>
            <person name="Tabata S."/>
            <person name="Ida S."/>
            <person name="Kurokawa K."/>
            <person name="Ohta H."/>
        </authorList>
    </citation>
    <scope>NUCLEOTIDE SEQUENCE [LARGE SCALE GENOMIC DNA]</scope>
    <source>
        <strain evidence="2 3">NIES-2285</strain>
    </source>
</reference>
<feature type="compositionally biased region" description="Low complexity" evidence="1">
    <location>
        <begin position="276"/>
        <end position="308"/>
    </location>
</feature>
<dbReference type="Proteomes" id="UP000054558">
    <property type="component" value="Unassembled WGS sequence"/>
</dbReference>
<feature type="compositionally biased region" description="Low complexity" evidence="1">
    <location>
        <begin position="441"/>
        <end position="457"/>
    </location>
</feature>
<protein>
    <submittedName>
        <fullName evidence="2">Uncharacterized protein</fullName>
    </submittedName>
</protein>
<evidence type="ECO:0000313" key="2">
    <source>
        <dbReference type="EMBL" id="GAQ79232.1"/>
    </source>
</evidence>
<evidence type="ECO:0000256" key="1">
    <source>
        <dbReference type="SAM" id="MobiDB-lite"/>
    </source>
</evidence>
<gene>
    <name evidence="2" type="ORF">KFL_000260490</name>
</gene>
<dbReference type="AlphaFoldDB" id="A0A1Y1HNC8"/>
<dbReference type="EMBL" id="DF236975">
    <property type="protein sequence ID" value="GAQ79232.1"/>
    <property type="molecule type" value="Genomic_DNA"/>
</dbReference>
<feature type="compositionally biased region" description="Gly residues" evidence="1">
    <location>
        <begin position="326"/>
        <end position="344"/>
    </location>
</feature>
<proteinExistence type="predicted"/>
<feature type="compositionally biased region" description="Gly residues" evidence="1">
    <location>
        <begin position="309"/>
        <end position="318"/>
    </location>
</feature>
<sequence length="540" mass="51763">MGVGGTSPVKMAPRVKSRAVWTRVALSLVVLSLGVADARLIFPPDFPSPQGTVRLPTALANPIAVDFTKLPQYPRAGVTFFTSRVAAILQGSVSVQVPPPGMNGQPLQKTSVQYTITVGWDVLQVTIVAADQPLYLNQQKIPPGQKSSPVYLVGQVTILSVLATTAQDVALRTYVIYVYRPGAPPGLELPSAPPVGTAPASGGSTSPPAVIIPGAPSPPKTPTGTRKPRPPRTSAPVFPPGGSPSPPSQGAQTPPSANSPPGATSGPSNPVPNPVSTPGGSPSPGASAPNTPSGGVPGATQSGPPASGGSPGGSGSNGGSTPAPSSGGGSPPGGSTGGPPGSGGSTSAPGPSVSGPPGSASGGGTSGPPGTGAGGTNAPTSTGGGTPDSGSGTGGSPGTGGQGTGSGSPTQTPGSGSGTGSSNGGTNSPGGSGSSPGGGTTPSPSSPSSGGSQAPPGLKDPPETGMAVEVMGVLEVGGLQAPGRLAAVGGATVGVGEVLRPREVTGGQAGLEAPRPKKDHRRRREVPTAQDKVSFEQRDE</sequence>
<name>A0A1Y1HNC8_KLENI</name>